<dbReference type="Proteomes" id="UP001165082">
    <property type="component" value="Unassembled WGS sequence"/>
</dbReference>
<feature type="compositionally biased region" description="Basic and acidic residues" evidence="1">
    <location>
        <begin position="104"/>
        <end position="113"/>
    </location>
</feature>
<sequence length="166" mass="17640">MASRVGLTPTCWVDIKSLISLPQTDSITTLISSVDPWWSTVHADHFKVKKKPRVSESSAGRLSVGKGLAKASAFRVLVPPEVASSAAREDLKRAQESLSQAARRAKDGADKQEGAGATKKARIKDEKAPGDKRGNDCAKKGAKARGKKEEHRQGQGGGTGQPSIKV</sequence>
<accession>A0A9W7DQD0</accession>
<keyword evidence="3" id="KW-1185">Reference proteome</keyword>
<dbReference type="AlphaFoldDB" id="A0A9W7DQD0"/>
<name>A0A9W7DQD0_9STRA</name>
<gene>
    <name evidence="2" type="ORF">TrRE_jg4356</name>
</gene>
<comment type="caution">
    <text evidence="2">The sequence shown here is derived from an EMBL/GenBank/DDBJ whole genome shotgun (WGS) entry which is preliminary data.</text>
</comment>
<feature type="non-terminal residue" evidence="2">
    <location>
        <position position="1"/>
    </location>
</feature>
<reference evidence="2" key="1">
    <citation type="submission" date="2022-07" db="EMBL/GenBank/DDBJ databases">
        <title>Genome analysis of Parmales, a sister group of diatoms, reveals the evolutionary specialization of diatoms from phago-mixotrophs to photoautotrophs.</title>
        <authorList>
            <person name="Ban H."/>
            <person name="Sato S."/>
            <person name="Yoshikawa S."/>
            <person name="Kazumasa Y."/>
            <person name="Nakamura Y."/>
            <person name="Ichinomiya M."/>
            <person name="Saitoh K."/>
            <person name="Sato N."/>
            <person name="Blanc-Mathieu R."/>
            <person name="Endo H."/>
            <person name="Kuwata A."/>
            <person name="Ogata H."/>
        </authorList>
    </citation>
    <scope>NUCLEOTIDE SEQUENCE</scope>
</reference>
<proteinExistence type="predicted"/>
<dbReference type="EMBL" id="BRXZ01004611">
    <property type="protein sequence ID" value="GMH52294.1"/>
    <property type="molecule type" value="Genomic_DNA"/>
</dbReference>
<evidence type="ECO:0000313" key="2">
    <source>
        <dbReference type="EMBL" id="GMH52294.1"/>
    </source>
</evidence>
<protein>
    <submittedName>
        <fullName evidence="2">Uncharacterized protein</fullName>
    </submittedName>
</protein>
<evidence type="ECO:0000256" key="1">
    <source>
        <dbReference type="SAM" id="MobiDB-lite"/>
    </source>
</evidence>
<feature type="region of interest" description="Disordered" evidence="1">
    <location>
        <begin position="83"/>
        <end position="166"/>
    </location>
</feature>
<dbReference type="OrthoDB" id="10640529at2759"/>
<evidence type="ECO:0000313" key="3">
    <source>
        <dbReference type="Proteomes" id="UP001165082"/>
    </source>
</evidence>
<feature type="compositionally biased region" description="Basic and acidic residues" evidence="1">
    <location>
        <begin position="123"/>
        <end position="139"/>
    </location>
</feature>
<organism evidence="2 3">
    <name type="scientific">Triparma retinervis</name>
    <dbReference type="NCBI Taxonomy" id="2557542"/>
    <lineage>
        <taxon>Eukaryota</taxon>
        <taxon>Sar</taxon>
        <taxon>Stramenopiles</taxon>
        <taxon>Ochrophyta</taxon>
        <taxon>Bolidophyceae</taxon>
        <taxon>Parmales</taxon>
        <taxon>Triparmaceae</taxon>
        <taxon>Triparma</taxon>
    </lineage>
</organism>